<dbReference type="PROSITE" id="PS50893">
    <property type="entry name" value="ABC_TRANSPORTER_2"/>
    <property type="match status" value="2"/>
</dbReference>
<accession>A0A640KJW5</accession>
<evidence type="ECO:0000256" key="2">
    <source>
        <dbReference type="ARBA" id="ARBA00022741"/>
    </source>
</evidence>
<dbReference type="PROSITE" id="PS00211">
    <property type="entry name" value="ABC_TRANSPORTER_1"/>
    <property type="match status" value="1"/>
</dbReference>
<keyword evidence="1" id="KW-0677">Repeat</keyword>
<dbReference type="OrthoDB" id="2110130at2759"/>
<evidence type="ECO:0000256" key="4">
    <source>
        <dbReference type="SAM" id="MobiDB-lite"/>
    </source>
</evidence>
<comment type="caution">
    <text evidence="7">The sequence shown here is derived from an EMBL/GenBank/DDBJ whole genome shotgun (WGS) entry which is preliminary data.</text>
</comment>
<dbReference type="PANTHER" id="PTHR19211:SF15">
    <property type="entry name" value="ATP-BINDING CASSETTE SUB-FAMILY F MEMBER 2"/>
    <property type="match status" value="1"/>
</dbReference>
<name>A0A640KJW5_LEITA</name>
<evidence type="ECO:0000256" key="3">
    <source>
        <dbReference type="ARBA" id="ARBA00022840"/>
    </source>
</evidence>
<evidence type="ECO:0000256" key="1">
    <source>
        <dbReference type="ARBA" id="ARBA00022737"/>
    </source>
</evidence>
<evidence type="ECO:0000313" key="8">
    <source>
        <dbReference type="Proteomes" id="UP000419144"/>
    </source>
</evidence>
<dbReference type="EMBL" id="BLBS01000024">
    <property type="protein sequence ID" value="GET87967.1"/>
    <property type="molecule type" value="Genomic_DNA"/>
</dbReference>
<dbReference type="AlphaFoldDB" id="A0A640KJW5"/>
<keyword evidence="8" id="KW-1185">Reference proteome</keyword>
<reference evidence="7" key="1">
    <citation type="submission" date="2019-11" db="EMBL/GenBank/DDBJ databases">
        <title>Leishmania tarentolae CDS.</title>
        <authorList>
            <person name="Goto Y."/>
            <person name="Yamagishi J."/>
        </authorList>
    </citation>
    <scope>NUCLEOTIDE SEQUENCE [LARGE SCALE GENOMIC DNA]</scope>
    <source>
        <strain evidence="7">Parrot Tar II</strain>
    </source>
</reference>
<protein>
    <submittedName>
        <fullName evidence="7">Abc transporter, putative</fullName>
    </submittedName>
</protein>
<dbReference type="SUPFAM" id="SSF52540">
    <property type="entry name" value="P-loop containing nucleoside triphosphate hydrolases"/>
    <property type="match status" value="2"/>
</dbReference>
<gene>
    <name evidence="7" type="ORF">LtaPh_1907700</name>
</gene>
<dbReference type="CDD" id="cd03221">
    <property type="entry name" value="ABCF_EF-3"/>
    <property type="match status" value="2"/>
</dbReference>
<dbReference type="InterPro" id="IPR003593">
    <property type="entry name" value="AAA+_ATPase"/>
</dbReference>
<dbReference type="VEuPathDB" id="TriTrypDB:LtaPh_1907700"/>
<dbReference type="InterPro" id="IPR050611">
    <property type="entry name" value="ABCF"/>
</dbReference>
<feature type="compositionally biased region" description="Basic and acidic residues" evidence="4">
    <location>
        <begin position="302"/>
        <end position="312"/>
    </location>
</feature>
<evidence type="ECO:0000256" key="5">
    <source>
        <dbReference type="SAM" id="SignalP"/>
    </source>
</evidence>
<evidence type="ECO:0000259" key="6">
    <source>
        <dbReference type="PROSITE" id="PS50893"/>
    </source>
</evidence>
<dbReference type="Gene3D" id="3.40.50.300">
    <property type="entry name" value="P-loop containing nucleotide triphosphate hydrolases"/>
    <property type="match status" value="2"/>
</dbReference>
<dbReference type="InterPro" id="IPR032781">
    <property type="entry name" value="ABC_tran_Xtn"/>
</dbReference>
<feature type="region of interest" description="Disordered" evidence="4">
    <location>
        <begin position="267"/>
        <end position="315"/>
    </location>
</feature>
<evidence type="ECO:0000313" key="7">
    <source>
        <dbReference type="EMBL" id="GET87967.1"/>
    </source>
</evidence>
<feature type="chain" id="PRO_5024999639" evidence="5">
    <location>
        <begin position="33"/>
        <end position="869"/>
    </location>
</feature>
<keyword evidence="3" id="KW-0067">ATP-binding</keyword>
<sequence length="869" mass="96793">MQVFLVLAHCCRHFSSLFCAYVWVWVPRPTTATATMVKRLHNSICQTQSNDPQWVSLFSPLTHSLARVQNVLSGMTHAAGVSVEVRNLCVGFACVCVARCGVPCVSLEGETSLSLSPLPVSTMHLVTFFPSPNHCSQLPMPALSTDTRTTNLTYVYVFAYLRRFLTAFTHTHTHTHTNAIQTHVSTDRSPPPPPPSAFCFPLVFGCLLRPLRHTHTHTHSERDDASAAARTLLSTARICSVEVDHSSAKLRKLSAVKMGKPKYLKKKQAAAAAGSEDGADKNVSDHTESANGSPTTANAPGRKSEAANEEPHSSGAMVSFANPVYRQGVNDILVEKLDISYQGNGILENATLNLVNGHRYGLVGPNGCGKSTLLRVLGCHEIPFPSHVDRYYVSQEVEASDMSALDAVLAVDKEREKLESEMEDLALGDQEDPHVLSRLDDIYKRLDELEADTAAARAGKILFGLGFTKEMQQRPTKAFSGGWRMRISLAQALFINPTVLLLDEPTNHLDIEAVVWLENYLSKFKKTLFMVSHSQDFMNNVCTDICHMHLKKLNCYDGNYDQYCITREEKESNQMKKYQWEQNQIKNMKEYIARFGHGSAKLARQAQSKEKTLAKMTRGGLTDAVVKDSRINFEFPCAGPLPPPMLQFREVSFNYPGRPSLFTNLDLGVNMDSRICLVGPNGAGKTTLTKLMCRELEPTTGYVAKNAHCVMARFHQHFVDQINMDLTPLEWMAQEYPEVTQPPILRSALGRFGVSGKAQMTPMKTLSDGQKSRVVFAWMAFKRPHFMILDEPTNHLDIESIDALADAINSFEGAVVVVSHDLRLLAQIADEIWIVEKGEAKRFNGDIADYKEHVQEEVHRMMQSYTASL</sequence>
<keyword evidence="2" id="KW-0547">Nucleotide-binding</keyword>
<proteinExistence type="predicted"/>
<keyword evidence="5" id="KW-0732">Signal</keyword>
<dbReference type="Pfam" id="PF12848">
    <property type="entry name" value="ABC_tran_Xtn"/>
    <property type="match status" value="1"/>
</dbReference>
<dbReference type="Pfam" id="PF00005">
    <property type="entry name" value="ABC_tran"/>
    <property type="match status" value="2"/>
</dbReference>
<feature type="compositionally biased region" description="Basic and acidic residues" evidence="4">
    <location>
        <begin position="278"/>
        <end position="288"/>
    </location>
</feature>
<dbReference type="GO" id="GO:0005524">
    <property type="term" value="F:ATP binding"/>
    <property type="evidence" value="ECO:0007669"/>
    <property type="project" value="UniProtKB-KW"/>
</dbReference>
<dbReference type="PANTHER" id="PTHR19211">
    <property type="entry name" value="ATP-BINDING TRANSPORT PROTEIN-RELATED"/>
    <property type="match status" value="1"/>
</dbReference>
<dbReference type="SMART" id="SM00382">
    <property type="entry name" value="AAA"/>
    <property type="match status" value="2"/>
</dbReference>
<organism evidence="7 8">
    <name type="scientific">Leishmania tarentolae</name>
    <name type="common">Sauroleishmania tarentolae</name>
    <dbReference type="NCBI Taxonomy" id="5689"/>
    <lineage>
        <taxon>Eukaryota</taxon>
        <taxon>Discoba</taxon>
        <taxon>Euglenozoa</taxon>
        <taxon>Kinetoplastea</taxon>
        <taxon>Metakinetoplastina</taxon>
        <taxon>Trypanosomatida</taxon>
        <taxon>Trypanosomatidae</taxon>
        <taxon>Leishmaniinae</taxon>
        <taxon>Leishmania</taxon>
        <taxon>lizard Leishmania</taxon>
    </lineage>
</organism>
<feature type="domain" description="ABC transporter" evidence="6">
    <location>
        <begin position="332"/>
        <end position="575"/>
    </location>
</feature>
<feature type="compositionally biased region" description="Polar residues" evidence="4">
    <location>
        <begin position="289"/>
        <end position="298"/>
    </location>
</feature>
<dbReference type="FunFam" id="3.40.50.300:FF:000104">
    <property type="entry name" value="ATP-binding cassette sub-family F member 3"/>
    <property type="match status" value="1"/>
</dbReference>
<dbReference type="InterPro" id="IPR027417">
    <property type="entry name" value="P-loop_NTPase"/>
</dbReference>
<dbReference type="FunFam" id="3.40.50.300:FF:002099">
    <property type="entry name" value="ABC transporter, putative"/>
    <property type="match status" value="1"/>
</dbReference>
<dbReference type="InterPro" id="IPR003439">
    <property type="entry name" value="ABC_transporter-like_ATP-bd"/>
</dbReference>
<feature type="domain" description="ABC transporter" evidence="6">
    <location>
        <begin position="646"/>
        <end position="862"/>
    </location>
</feature>
<dbReference type="GO" id="GO:0016887">
    <property type="term" value="F:ATP hydrolysis activity"/>
    <property type="evidence" value="ECO:0007669"/>
    <property type="project" value="InterPro"/>
</dbReference>
<dbReference type="InterPro" id="IPR017871">
    <property type="entry name" value="ABC_transporter-like_CS"/>
</dbReference>
<dbReference type="Proteomes" id="UP000419144">
    <property type="component" value="Unassembled WGS sequence"/>
</dbReference>
<feature type="signal peptide" evidence="5">
    <location>
        <begin position="1"/>
        <end position="32"/>
    </location>
</feature>